<accession>A0ABQ1UNS4</accession>
<evidence type="ECO:0000313" key="8">
    <source>
        <dbReference type="EMBL" id="GGF22364.1"/>
    </source>
</evidence>
<dbReference type="InterPro" id="IPR013783">
    <property type="entry name" value="Ig-like_fold"/>
</dbReference>
<evidence type="ECO:0000259" key="4">
    <source>
        <dbReference type="Pfam" id="PF05592"/>
    </source>
</evidence>
<comment type="caution">
    <text evidence="8">The sequence shown here is derived from an EMBL/GenBank/DDBJ whole genome shotgun (WGS) entry which is preliminary data.</text>
</comment>
<feature type="domain" description="Alpha-L-rhamnosidase concanavalin-like" evidence="4">
    <location>
        <begin position="351"/>
        <end position="457"/>
    </location>
</feature>
<dbReference type="Gene3D" id="2.60.420.10">
    <property type="entry name" value="Maltose phosphorylase, domain 3"/>
    <property type="match status" value="1"/>
</dbReference>
<feature type="domain" description="Alpha-L-rhamnosidase six-hairpin glycosidase" evidence="6">
    <location>
        <begin position="464"/>
        <end position="802"/>
    </location>
</feature>
<protein>
    <recommendedName>
        <fullName evidence="2">alpha-L-rhamnosidase</fullName>
        <ecNumber evidence="2">3.2.1.40</ecNumber>
    </recommendedName>
</protein>
<evidence type="ECO:0000313" key="9">
    <source>
        <dbReference type="Proteomes" id="UP000655016"/>
    </source>
</evidence>
<dbReference type="PANTHER" id="PTHR33307:SF6">
    <property type="entry name" value="ALPHA-RHAMNOSIDASE (EUROFUNG)-RELATED"/>
    <property type="match status" value="1"/>
</dbReference>
<evidence type="ECO:0000259" key="5">
    <source>
        <dbReference type="Pfam" id="PF08531"/>
    </source>
</evidence>
<dbReference type="Pfam" id="PF05592">
    <property type="entry name" value="Bac_rhamnosid"/>
    <property type="match status" value="1"/>
</dbReference>
<gene>
    <name evidence="8" type="ORF">GCM10011518_34460</name>
</gene>
<dbReference type="InterPro" id="IPR008928">
    <property type="entry name" value="6-hairpin_glycosidase_sf"/>
</dbReference>
<dbReference type="Gene3D" id="1.50.10.10">
    <property type="match status" value="1"/>
</dbReference>
<dbReference type="EMBL" id="BMKP01000008">
    <property type="protein sequence ID" value="GGF22364.1"/>
    <property type="molecule type" value="Genomic_DNA"/>
</dbReference>
<sequence length="916" mass="103409">MHNPVALDKMPLFSWEIRSSKRAVLQTSYEIFVYEGAKVIWDSGIVKSSETNNIKYTGNDLQSSTTYTWKVEIVINNSEKIKSAEKAFFETGLLNSGWSGAAWIMYDNADDTFEKEKQTDKAMMFRSEFELEKPVKSAKIYTTSIGIHDLFLNGKRVGHQAGNGETVYDELKPGWTDVRNTVFYLTYDVTPYLKKGQNTVGAYVSSGWSSGVIAHDRYKNPALSYKAKLIVEYVGGSQKIIVTNTKNWKSSVNGAIRMADIYAGEDYDARYTNDWTKPNFNTANWHSVLENNTVSAQTTAYIGLPVRVRKDLKTIPQYITIYKDIQKNESDFGSVIPTKQLKKVTSFTLKKGETAVLDFRQNLVGWTPLTLKGQAGTKIKIRYAEMLNDSGSKKRGNDGPKGTLYLKNLRKARASVNYIIGSTMAESYTPSMTWFGFRYAEMTADADVEIKNIYAEVISSVDKEQSAIVTNHPDVNQLFQNTLWGQRGNFISVPLDCPQRNERMGWTGDTQVFANTAMYNQTNLVSFYQKWMGDVRDGQDEDGAFPSIAPQTWGAVGKAESGWANAGVIVPWIVYTMSGNQSVLEENYQAMTRYMNFLSTKSEAEFKYVGGGTKYGDWLAYKETNKRFISVCYYAYDALLMAKIAKALQKTSDADKYDTLYQNIKAEFNKRYVIAKGTLSENTQTAYLYALKLHLFNSKEETEIATSHLVKLLEANNYKLATGFLGTAILNQTLSEIGQSDMAYNLLLQRNNPSWLYSVDQGATTIWERWNSYTIKDGFGDASMNSFNHYAYGVIVEWMYAYMAGIKTEDAGFRNIIIEPQLDLRKTFPQGQKQITEVKGEYASVNGMIKSHWKIKGNQVEYNISVPANTMAQFIVQNTMKNIPKEGDGIQSISQKDNKTVIGLGSGEYEFKMNLK</sequence>
<dbReference type="InterPro" id="IPR012341">
    <property type="entry name" value="6hp_glycosidase-like_sf"/>
</dbReference>
<dbReference type="Pfam" id="PF17389">
    <property type="entry name" value="Bac_rhamnosid6H"/>
    <property type="match status" value="1"/>
</dbReference>
<dbReference type="Gene3D" id="2.60.120.260">
    <property type="entry name" value="Galactose-binding domain-like"/>
    <property type="match status" value="2"/>
</dbReference>
<dbReference type="PANTHER" id="PTHR33307">
    <property type="entry name" value="ALPHA-RHAMNOSIDASE (EUROFUNG)"/>
    <property type="match status" value="1"/>
</dbReference>
<evidence type="ECO:0000259" key="7">
    <source>
        <dbReference type="Pfam" id="PF17390"/>
    </source>
</evidence>
<dbReference type="InterPro" id="IPR035398">
    <property type="entry name" value="Bac_rhamnosid_C"/>
</dbReference>
<feature type="domain" description="Alpha-L-rhamnosidase C-terminal" evidence="7">
    <location>
        <begin position="805"/>
        <end position="884"/>
    </location>
</feature>
<keyword evidence="9" id="KW-1185">Reference proteome</keyword>
<dbReference type="Proteomes" id="UP000655016">
    <property type="component" value="Unassembled WGS sequence"/>
</dbReference>
<dbReference type="EC" id="3.2.1.40" evidence="2"/>
<organism evidence="8 9">
    <name type="scientific">Flavobacterium limi</name>
    <dbReference type="NCBI Taxonomy" id="2045105"/>
    <lineage>
        <taxon>Bacteria</taxon>
        <taxon>Pseudomonadati</taxon>
        <taxon>Bacteroidota</taxon>
        <taxon>Flavobacteriia</taxon>
        <taxon>Flavobacteriales</taxon>
        <taxon>Flavobacteriaceae</taxon>
        <taxon>Flavobacterium</taxon>
    </lineage>
</organism>
<evidence type="ECO:0000256" key="2">
    <source>
        <dbReference type="ARBA" id="ARBA00012652"/>
    </source>
</evidence>
<evidence type="ECO:0000259" key="6">
    <source>
        <dbReference type="Pfam" id="PF17389"/>
    </source>
</evidence>
<reference evidence="9" key="1">
    <citation type="journal article" date="2019" name="Int. J. Syst. Evol. Microbiol.">
        <title>The Global Catalogue of Microorganisms (GCM) 10K type strain sequencing project: providing services to taxonomists for standard genome sequencing and annotation.</title>
        <authorList>
            <consortium name="The Broad Institute Genomics Platform"/>
            <consortium name="The Broad Institute Genome Sequencing Center for Infectious Disease"/>
            <person name="Wu L."/>
            <person name="Ma J."/>
        </authorList>
    </citation>
    <scope>NUCLEOTIDE SEQUENCE [LARGE SCALE GENOMIC DNA]</scope>
    <source>
        <strain evidence="9">CGMCC 1.16060</strain>
    </source>
</reference>
<keyword evidence="3" id="KW-0378">Hydrolase</keyword>
<name>A0ABQ1UNS4_9FLAO</name>
<comment type="catalytic activity">
    <reaction evidence="1">
        <text>Hydrolysis of terminal non-reducing alpha-L-rhamnose residues in alpha-L-rhamnosides.</text>
        <dbReference type="EC" id="3.2.1.40"/>
    </reaction>
</comment>
<dbReference type="Pfam" id="PF08531">
    <property type="entry name" value="Bac_rhamnosid_N"/>
    <property type="match status" value="1"/>
</dbReference>
<dbReference type="SUPFAM" id="SSF48208">
    <property type="entry name" value="Six-hairpin glycosidases"/>
    <property type="match status" value="1"/>
</dbReference>
<dbReference type="Pfam" id="PF17390">
    <property type="entry name" value="Bac_rhamnosid_C"/>
    <property type="match status" value="1"/>
</dbReference>
<dbReference type="InterPro" id="IPR016007">
    <property type="entry name" value="Alpha_rhamnosid"/>
</dbReference>
<dbReference type="Pfam" id="PF25788">
    <property type="entry name" value="Ig_Rha78A_N"/>
    <property type="match status" value="1"/>
</dbReference>
<dbReference type="InterPro" id="IPR013737">
    <property type="entry name" value="Bac_rhamnosid_N"/>
</dbReference>
<dbReference type="Gene3D" id="2.60.40.10">
    <property type="entry name" value="Immunoglobulins"/>
    <property type="match status" value="1"/>
</dbReference>
<dbReference type="InterPro" id="IPR008902">
    <property type="entry name" value="Rhamnosid_concanavalin"/>
</dbReference>
<proteinExistence type="predicted"/>
<dbReference type="InterPro" id="IPR035396">
    <property type="entry name" value="Bac_rhamnosid6H"/>
</dbReference>
<evidence type="ECO:0000256" key="3">
    <source>
        <dbReference type="ARBA" id="ARBA00022801"/>
    </source>
</evidence>
<feature type="domain" description="Bacterial alpha-L-rhamnosidase N-terminal" evidence="5">
    <location>
        <begin position="133"/>
        <end position="309"/>
    </location>
</feature>
<evidence type="ECO:0000256" key="1">
    <source>
        <dbReference type="ARBA" id="ARBA00001445"/>
    </source>
</evidence>
<dbReference type="PIRSF" id="PIRSF010631">
    <property type="entry name" value="A-rhamnsds"/>
    <property type="match status" value="1"/>
</dbReference>